<dbReference type="OrthoDB" id="3933054at2759"/>
<dbReference type="OMA" id="AGFWLWQ"/>
<dbReference type="STRING" id="1392255.A0A2I1C7K0"/>
<dbReference type="PANTHER" id="PTHR35174:SF4">
    <property type="entry name" value="BLL7163 PROTEIN"/>
    <property type="match status" value="1"/>
</dbReference>
<dbReference type="RefSeq" id="XP_024682146.1">
    <property type="nucleotide sequence ID" value="XM_024823399.1"/>
</dbReference>
<comment type="caution">
    <text evidence="2">The sequence shown here is derived from an EMBL/GenBank/DDBJ whole genome shotgun (WGS) entry which is preliminary data.</text>
</comment>
<dbReference type="VEuPathDB" id="FungiDB:P174DRAFT_388296"/>
<organism evidence="2 3">
    <name type="scientific">Aspergillus novofumigatus (strain IBT 16806)</name>
    <dbReference type="NCBI Taxonomy" id="1392255"/>
    <lineage>
        <taxon>Eukaryota</taxon>
        <taxon>Fungi</taxon>
        <taxon>Dikarya</taxon>
        <taxon>Ascomycota</taxon>
        <taxon>Pezizomycotina</taxon>
        <taxon>Eurotiomycetes</taxon>
        <taxon>Eurotiomycetidae</taxon>
        <taxon>Eurotiales</taxon>
        <taxon>Aspergillaceae</taxon>
        <taxon>Aspergillus</taxon>
        <taxon>Aspergillus subgen. Fumigati</taxon>
    </lineage>
</organism>
<sequence>MPKFMLLVRATPDSDSGNPPTTEMIEEMMRYNNSLSNAGILLAAEGFLSSSKGARVSFDHQNESSVATGPFPPESTISGFWMIKAKDIEEAITWACKAPFRAEGSAIEVRQIAGPEDFGDQLTDDLKNQEGELRKKLEERAVGGKA</sequence>
<dbReference type="InterPro" id="IPR011008">
    <property type="entry name" value="Dimeric_a/b-barrel"/>
</dbReference>
<dbReference type="Proteomes" id="UP000234474">
    <property type="component" value="Unassembled WGS sequence"/>
</dbReference>
<dbReference type="InterPro" id="IPR005545">
    <property type="entry name" value="YCII"/>
</dbReference>
<reference evidence="3" key="1">
    <citation type="journal article" date="2018" name="Proc. Natl. Acad. Sci. U.S.A.">
        <title>Linking secondary metabolites to gene clusters through genome sequencing of six diverse Aspergillus species.</title>
        <authorList>
            <person name="Kaerboelling I."/>
            <person name="Vesth T.C."/>
            <person name="Frisvad J.C."/>
            <person name="Nybo J.L."/>
            <person name="Theobald S."/>
            <person name="Kuo A."/>
            <person name="Bowyer P."/>
            <person name="Matsuda Y."/>
            <person name="Mondo S."/>
            <person name="Lyhne E.K."/>
            <person name="Kogle M.E."/>
            <person name="Clum A."/>
            <person name="Lipzen A."/>
            <person name="Salamov A."/>
            <person name="Ngan C.Y."/>
            <person name="Daum C."/>
            <person name="Chiniquy J."/>
            <person name="Barry K."/>
            <person name="LaButti K."/>
            <person name="Haridas S."/>
            <person name="Simmons B.A."/>
            <person name="Magnuson J.K."/>
            <person name="Mortensen U.H."/>
            <person name="Larsen T.O."/>
            <person name="Grigoriev I.V."/>
            <person name="Baker S.E."/>
            <person name="Andersen M.R."/>
        </authorList>
    </citation>
    <scope>NUCLEOTIDE SEQUENCE [LARGE SCALE GENOMIC DNA]</scope>
    <source>
        <strain evidence="3">IBT 16806</strain>
    </source>
</reference>
<protein>
    <recommendedName>
        <fullName evidence="1">YCII-related domain-containing protein</fullName>
    </recommendedName>
</protein>
<proteinExistence type="predicted"/>
<accession>A0A2I1C7K0</accession>
<evidence type="ECO:0000313" key="2">
    <source>
        <dbReference type="EMBL" id="PKX93551.1"/>
    </source>
</evidence>
<feature type="domain" description="YCII-related" evidence="1">
    <location>
        <begin position="3"/>
        <end position="111"/>
    </location>
</feature>
<gene>
    <name evidence="2" type="ORF">P174DRAFT_388296</name>
</gene>
<dbReference type="EMBL" id="MSZS01000004">
    <property type="protein sequence ID" value="PKX93551.1"/>
    <property type="molecule type" value="Genomic_DNA"/>
</dbReference>
<evidence type="ECO:0000313" key="3">
    <source>
        <dbReference type="Proteomes" id="UP000234474"/>
    </source>
</evidence>
<dbReference type="PANTHER" id="PTHR35174">
    <property type="entry name" value="BLL7171 PROTEIN-RELATED"/>
    <property type="match status" value="1"/>
</dbReference>
<keyword evidence="3" id="KW-1185">Reference proteome</keyword>
<evidence type="ECO:0000259" key="1">
    <source>
        <dbReference type="Pfam" id="PF03795"/>
    </source>
</evidence>
<dbReference type="SUPFAM" id="SSF54909">
    <property type="entry name" value="Dimeric alpha+beta barrel"/>
    <property type="match status" value="1"/>
</dbReference>
<dbReference type="AlphaFoldDB" id="A0A2I1C7K0"/>
<dbReference type="GeneID" id="36530724"/>
<dbReference type="Pfam" id="PF03795">
    <property type="entry name" value="YCII"/>
    <property type="match status" value="1"/>
</dbReference>
<name>A0A2I1C7K0_ASPN1</name>
<dbReference type="Gene3D" id="3.30.70.1060">
    <property type="entry name" value="Dimeric alpha+beta barrel"/>
    <property type="match status" value="1"/>
</dbReference>